<accession>A0A1H8IIW3</accession>
<evidence type="ECO:0000313" key="1">
    <source>
        <dbReference type="EMBL" id="SEN68195.1"/>
    </source>
</evidence>
<dbReference type="EMBL" id="FOCT01000006">
    <property type="protein sequence ID" value="SEN68195.1"/>
    <property type="molecule type" value="Genomic_DNA"/>
</dbReference>
<dbReference type="Proteomes" id="UP000183898">
    <property type="component" value="Unassembled WGS sequence"/>
</dbReference>
<name>A0A1H8IIW3_9PROT</name>
<proteinExistence type="predicted"/>
<gene>
    <name evidence="1" type="ORF">SAMN05216404_10685</name>
</gene>
<protein>
    <submittedName>
        <fullName evidence="1">Uncharacterized protein</fullName>
    </submittedName>
</protein>
<organism evidence="1 2">
    <name type="scientific">Nitrosospira multiformis</name>
    <dbReference type="NCBI Taxonomy" id="1231"/>
    <lineage>
        <taxon>Bacteria</taxon>
        <taxon>Pseudomonadati</taxon>
        <taxon>Pseudomonadota</taxon>
        <taxon>Betaproteobacteria</taxon>
        <taxon>Nitrosomonadales</taxon>
        <taxon>Nitrosomonadaceae</taxon>
        <taxon>Nitrosospira</taxon>
    </lineage>
</organism>
<evidence type="ECO:0000313" key="2">
    <source>
        <dbReference type="Proteomes" id="UP000183898"/>
    </source>
</evidence>
<dbReference type="AlphaFoldDB" id="A0A1H8IIW3"/>
<reference evidence="1 2" key="1">
    <citation type="submission" date="2016-10" db="EMBL/GenBank/DDBJ databases">
        <authorList>
            <person name="de Groot N.N."/>
        </authorList>
    </citation>
    <scope>NUCLEOTIDE SEQUENCE [LARGE SCALE GENOMIC DNA]</scope>
    <source>
        <strain evidence="1 2">Nl18</strain>
    </source>
</reference>
<sequence>MQENLESDRVQFNLLLGGDTDVLPLLYIVCGSTYTYSGKKPYSTGKLT</sequence>